<dbReference type="InterPro" id="IPR013083">
    <property type="entry name" value="Znf_RING/FYVE/PHD"/>
</dbReference>
<feature type="transmembrane region" description="Helical" evidence="3">
    <location>
        <begin position="156"/>
        <end position="177"/>
    </location>
</feature>
<dbReference type="PANTHER" id="PTHR46225">
    <property type="entry name" value="C3H4 TYPE ZINC FINGER PROTEIN"/>
    <property type="match status" value="1"/>
</dbReference>
<feature type="non-terminal residue" evidence="5">
    <location>
        <position position="456"/>
    </location>
</feature>
<keyword evidence="1" id="KW-0862">Zinc</keyword>
<evidence type="ECO:0000256" key="2">
    <source>
        <dbReference type="SAM" id="MobiDB-lite"/>
    </source>
</evidence>
<organism evidence="5 6">
    <name type="scientific">Acaulospora morrowiae</name>
    <dbReference type="NCBI Taxonomy" id="94023"/>
    <lineage>
        <taxon>Eukaryota</taxon>
        <taxon>Fungi</taxon>
        <taxon>Fungi incertae sedis</taxon>
        <taxon>Mucoromycota</taxon>
        <taxon>Glomeromycotina</taxon>
        <taxon>Glomeromycetes</taxon>
        <taxon>Diversisporales</taxon>
        <taxon>Acaulosporaceae</taxon>
        <taxon>Acaulospora</taxon>
    </lineage>
</organism>
<feature type="region of interest" description="Disordered" evidence="2">
    <location>
        <begin position="425"/>
        <end position="456"/>
    </location>
</feature>
<feature type="region of interest" description="Disordered" evidence="2">
    <location>
        <begin position="330"/>
        <end position="369"/>
    </location>
</feature>
<dbReference type="InterPro" id="IPR001841">
    <property type="entry name" value="Znf_RING"/>
</dbReference>
<comment type="caution">
    <text evidence="5">The sequence shown here is derived from an EMBL/GenBank/DDBJ whole genome shotgun (WGS) entry which is preliminary data.</text>
</comment>
<evidence type="ECO:0000256" key="1">
    <source>
        <dbReference type="PROSITE-ProRule" id="PRU00175"/>
    </source>
</evidence>
<dbReference type="Gene3D" id="3.30.40.10">
    <property type="entry name" value="Zinc/RING finger domain, C3HC4 (zinc finger)"/>
    <property type="match status" value="1"/>
</dbReference>
<dbReference type="GO" id="GO:0008270">
    <property type="term" value="F:zinc ion binding"/>
    <property type="evidence" value="ECO:0007669"/>
    <property type="project" value="UniProtKB-KW"/>
</dbReference>
<evidence type="ECO:0000313" key="6">
    <source>
        <dbReference type="Proteomes" id="UP000789342"/>
    </source>
</evidence>
<dbReference type="Pfam" id="PF13639">
    <property type="entry name" value="zf-RING_2"/>
    <property type="match status" value="1"/>
</dbReference>
<evidence type="ECO:0000259" key="4">
    <source>
        <dbReference type="PROSITE" id="PS50089"/>
    </source>
</evidence>
<dbReference type="SUPFAM" id="SSF57850">
    <property type="entry name" value="RING/U-box"/>
    <property type="match status" value="1"/>
</dbReference>
<dbReference type="Proteomes" id="UP000789342">
    <property type="component" value="Unassembled WGS sequence"/>
</dbReference>
<dbReference type="EMBL" id="CAJVPV010007982">
    <property type="protein sequence ID" value="CAG8625198.1"/>
    <property type="molecule type" value="Genomic_DNA"/>
</dbReference>
<feature type="domain" description="RING-type" evidence="4">
    <location>
        <begin position="377"/>
        <end position="418"/>
    </location>
</feature>
<dbReference type="PROSITE" id="PS50089">
    <property type="entry name" value="ZF_RING_2"/>
    <property type="match status" value="1"/>
</dbReference>
<dbReference type="SMART" id="SM00184">
    <property type="entry name" value="RING"/>
    <property type="match status" value="1"/>
</dbReference>
<accession>A0A9N9D4Q9</accession>
<feature type="transmembrane region" description="Helical" evidence="3">
    <location>
        <begin position="122"/>
        <end position="144"/>
    </location>
</feature>
<name>A0A9N9D4Q9_9GLOM</name>
<sequence length="456" mass="50885">KTSHLQKLYVYEVLVAHMGIPHEISRISNQVETSNPSTEPSFILNQNTIMSSTSASRVAGSETSNQPSSTTTTPRGQQIVARSSILSPIQNSSRSTASRRVRRNWWGYIVENFRSISRTSKVLLILSLAMVLVQVVVTIVIMIVSQGKPCDRQLRLFLILYIVRVVIACPVNVYLYLNPRDNRRRRDEQNQEANNENMRREGTWIDKLKSCLDLFATLWFIVGNYLLFTSVTCQSTAPEIFFLSLTWVVLGYIIITIPILLCLAVIFCLPCVLVAMRVLHVGEASGISGASMDVIQKIPLVKFKATHHEGDSDGQSTQQSPTDTVVLVLSEPQSEHQPSPPPHEKSRFKNLFGKGSTRPPPTQPQFLTISNPDDAVCSICLSSYEDGEELRHLWCSHHFHKDCVDEWLSLNRRCPMCRMDVVEMEEQHSKGKSPANSNNDDDAGEGSSNSTGGGIG</sequence>
<keyword evidence="1" id="KW-0479">Metal-binding</keyword>
<feature type="transmembrane region" description="Helical" evidence="3">
    <location>
        <begin position="208"/>
        <end position="228"/>
    </location>
</feature>
<dbReference type="AlphaFoldDB" id="A0A9N9D4Q9"/>
<feature type="transmembrane region" description="Helical" evidence="3">
    <location>
        <begin position="240"/>
        <end position="269"/>
    </location>
</feature>
<evidence type="ECO:0000256" key="3">
    <source>
        <dbReference type="SAM" id="Phobius"/>
    </source>
</evidence>
<keyword evidence="3" id="KW-0472">Membrane</keyword>
<keyword evidence="3" id="KW-1133">Transmembrane helix</keyword>
<keyword evidence="1" id="KW-0863">Zinc-finger</keyword>
<protein>
    <submittedName>
        <fullName evidence="5">1042_t:CDS:1</fullName>
    </submittedName>
</protein>
<dbReference type="OrthoDB" id="8062037at2759"/>
<evidence type="ECO:0000313" key="5">
    <source>
        <dbReference type="EMBL" id="CAG8625198.1"/>
    </source>
</evidence>
<dbReference type="PANTHER" id="PTHR46225:SF19">
    <property type="entry name" value="RING-TYPE DOMAIN-CONTAINING PROTEIN"/>
    <property type="match status" value="1"/>
</dbReference>
<gene>
    <name evidence="5" type="ORF">AMORRO_LOCUS8841</name>
</gene>
<feature type="region of interest" description="Disordered" evidence="2">
    <location>
        <begin position="54"/>
        <end position="76"/>
    </location>
</feature>
<proteinExistence type="predicted"/>
<feature type="compositionally biased region" description="Low complexity" evidence="2">
    <location>
        <begin position="61"/>
        <end position="73"/>
    </location>
</feature>
<keyword evidence="3" id="KW-0812">Transmembrane</keyword>
<keyword evidence="6" id="KW-1185">Reference proteome</keyword>
<reference evidence="5" key="1">
    <citation type="submission" date="2021-06" db="EMBL/GenBank/DDBJ databases">
        <authorList>
            <person name="Kallberg Y."/>
            <person name="Tangrot J."/>
            <person name="Rosling A."/>
        </authorList>
    </citation>
    <scope>NUCLEOTIDE SEQUENCE</scope>
    <source>
        <strain evidence="5">CL551</strain>
    </source>
</reference>